<dbReference type="EC" id="2.4.99.12" evidence="3 8"/>
<dbReference type="Proteomes" id="UP001157961">
    <property type="component" value="Unassembled WGS sequence"/>
</dbReference>
<dbReference type="Pfam" id="PF04413">
    <property type="entry name" value="Glycos_transf_N"/>
    <property type="match status" value="1"/>
</dbReference>
<evidence type="ECO:0000256" key="1">
    <source>
        <dbReference type="ARBA" id="ARBA00003394"/>
    </source>
</evidence>
<dbReference type="InterPro" id="IPR038107">
    <property type="entry name" value="Glycos_transf_N_sf"/>
</dbReference>
<evidence type="ECO:0000256" key="3">
    <source>
        <dbReference type="ARBA" id="ARBA00012621"/>
    </source>
</evidence>
<keyword evidence="11" id="KW-1185">Reference proteome</keyword>
<evidence type="ECO:0000256" key="8">
    <source>
        <dbReference type="RuleBase" id="RU365103"/>
    </source>
</evidence>
<comment type="pathway">
    <text evidence="2 8">Bacterial outer membrane biogenesis; LPS core biosynthesis.</text>
</comment>
<evidence type="ECO:0000313" key="11">
    <source>
        <dbReference type="Proteomes" id="UP001157961"/>
    </source>
</evidence>
<dbReference type="Gene3D" id="3.40.50.11720">
    <property type="entry name" value="3-Deoxy-D-manno-octulosonic-acid transferase, N-terminal domain"/>
    <property type="match status" value="1"/>
</dbReference>
<sequence>MANEHNSAGLSLGWQLRSYLMLRPVLQPVMRAVVARRVAKGKDDPARAQEKLGQAGVARPEGTLIWLHAVGLGEVLALRPLLRAMGELMPEAHFLVTSTARSSAQVLGANLPPRVIHQFLPLDGPRYVARFLDHWQPDLSIWSEQDLWPGAIVDTARRGIPLAYINARITQAGFERRHKVRAGFKDLMQMFALVAAQEPTSAGFLRQLGVADPQVMPSLKPAAAPLNVNAASLGDMRDFLAGRCTWVVASSHAPDEAVAIAAHKDVLVSDPNAVMIIAPRAPDRGADICKTLMEAGLGFAQRSRGQSLEMDHQVYVADTLGELGLWYRLAQVALIGGSFGDTEGHNPWEAIAVGCPVMCGPNTANFAQDYLQLEEEGLAHRIAGGDQAARQLASRVREGGHAVATSRAKELVANAQEALLPLAQQLLSLRSK</sequence>
<proteinExistence type="inferred from homology"/>
<gene>
    <name evidence="10" type="ORF">SAMN06265373_1071</name>
</gene>
<dbReference type="EMBL" id="FXTY01000007">
    <property type="protein sequence ID" value="SMP30147.1"/>
    <property type="molecule type" value="Genomic_DNA"/>
</dbReference>
<name>A0ABY1PAJ9_9RHOB</name>
<dbReference type="PANTHER" id="PTHR42755:SF1">
    <property type="entry name" value="3-DEOXY-D-MANNO-OCTULOSONIC ACID TRANSFERASE, MITOCHONDRIAL-RELATED"/>
    <property type="match status" value="1"/>
</dbReference>
<comment type="catalytic activity">
    <reaction evidence="7 8">
        <text>lipid IVA (E. coli) + CMP-3-deoxy-beta-D-manno-octulosonate = alpha-Kdo-(2-&gt;6)-lipid IVA (E. coli) + CMP + H(+)</text>
        <dbReference type="Rhea" id="RHEA:28066"/>
        <dbReference type="ChEBI" id="CHEBI:15378"/>
        <dbReference type="ChEBI" id="CHEBI:58603"/>
        <dbReference type="ChEBI" id="CHEBI:60364"/>
        <dbReference type="ChEBI" id="CHEBI:60377"/>
        <dbReference type="ChEBI" id="CHEBI:85987"/>
        <dbReference type="EC" id="2.4.99.12"/>
    </reaction>
</comment>
<dbReference type="GO" id="GO:0016740">
    <property type="term" value="F:transferase activity"/>
    <property type="evidence" value="ECO:0007669"/>
    <property type="project" value="UniProtKB-KW"/>
</dbReference>
<keyword evidence="8" id="KW-0448">Lipopolysaccharide biosynthesis</keyword>
<dbReference type="RefSeq" id="WP_283427114.1">
    <property type="nucleotide sequence ID" value="NZ_FXTY01000007.1"/>
</dbReference>
<dbReference type="InterPro" id="IPR007507">
    <property type="entry name" value="Glycos_transf_N"/>
</dbReference>
<evidence type="ECO:0000256" key="7">
    <source>
        <dbReference type="ARBA" id="ARBA00049183"/>
    </source>
</evidence>
<comment type="subcellular location">
    <subcellularLocation>
        <location evidence="8">Cell membrane</location>
    </subcellularLocation>
</comment>
<evidence type="ECO:0000256" key="2">
    <source>
        <dbReference type="ARBA" id="ARBA00004713"/>
    </source>
</evidence>
<keyword evidence="8" id="KW-1003">Cell membrane</keyword>
<reference evidence="10 11" key="1">
    <citation type="submission" date="2017-05" db="EMBL/GenBank/DDBJ databases">
        <authorList>
            <person name="Varghese N."/>
            <person name="Submissions S."/>
        </authorList>
    </citation>
    <scope>NUCLEOTIDE SEQUENCE [LARGE SCALE GENOMIC DNA]</scope>
    <source>
        <strain evidence="10 11">DSM 29734</strain>
    </source>
</reference>
<dbReference type="SUPFAM" id="SSF53756">
    <property type="entry name" value="UDP-Glycosyltransferase/glycogen phosphorylase"/>
    <property type="match status" value="1"/>
</dbReference>
<protein>
    <recommendedName>
        <fullName evidence="4 8">3-deoxy-D-manno-octulosonic acid transferase</fullName>
        <shortName evidence="8">Kdo transferase</shortName>
        <ecNumber evidence="3 8">2.4.99.12</ecNumber>
    </recommendedName>
    <alternativeName>
        <fullName evidence="6 8">Lipid IV(A) 3-deoxy-D-manno-octulosonic acid transferase</fullName>
    </alternativeName>
</protein>
<evidence type="ECO:0000256" key="4">
    <source>
        <dbReference type="ARBA" id="ARBA00019077"/>
    </source>
</evidence>
<organism evidence="10 11">
    <name type="scientific">Shimia sagamensis</name>
    <dbReference type="NCBI Taxonomy" id="1566352"/>
    <lineage>
        <taxon>Bacteria</taxon>
        <taxon>Pseudomonadati</taxon>
        <taxon>Pseudomonadota</taxon>
        <taxon>Alphaproteobacteria</taxon>
        <taxon>Rhodobacterales</taxon>
        <taxon>Roseobacteraceae</taxon>
    </lineage>
</organism>
<dbReference type="Gene3D" id="3.40.50.2000">
    <property type="entry name" value="Glycogen Phosphorylase B"/>
    <property type="match status" value="1"/>
</dbReference>
<feature type="domain" description="3-deoxy-D-manno-octulosonic-acid transferase N-terminal" evidence="9">
    <location>
        <begin position="47"/>
        <end position="220"/>
    </location>
</feature>
<evidence type="ECO:0000313" key="10">
    <source>
        <dbReference type="EMBL" id="SMP30147.1"/>
    </source>
</evidence>
<dbReference type="InterPro" id="IPR039901">
    <property type="entry name" value="Kdotransferase"/>
</dbReference>
<keyword evidence="5 8" id="KW-0808">Transferase</keyword>
<dbReference type="PANTHER" id="PTHR42755">
    <property type="entry name" value="3-DEOXY-MANNO-OCTULOSONATE CYTIDYLYLTRANSFERASE"/>
    <property type="match status" value="1"/>
</dbReference>
<evidence type="ECO:0000256" key="6">
    <source>
        <dbReference type="ARBA" id="ARBA00031445"/>
    </source>
</evidence>
<evidence type="ECO:0000259" key="9">
    <source>
        <dbReference type="Pfam" id="PF04413"/>
    </source>
</evidence>
<comment type="caution">
    <text evidence="10">The sequence shown here is derived from an EMBL/GenBank/DDBJ whole genome shotgun (WGS) entry which is preliminary data.</text>
</comment>
<accession>A0ABY1PAJ9</accession>
<comment type="similarity">
    <text evidence="8">Belongs to the glycosyltransferase group 1 family.</text>
</comment>
<keyword evidence="8" id="KW-0472">Membrane</keyword>
<evidence type="ECO:0000256" key="5">
    <source>
        <dbReference type="ARBA" id="ARBA00022679"/>
    </source>
</evidence>
<comment type="function">
    <text evidence="1 8">Involved in lipopolysaccharide (LPS) biosynthesis. Catalyzes the transfer of 3-deoxy-D-manno-octulosonate (Kdo) residue(s) from CMP-Kdo to lipid IV(A), the tetraacyldisaccharide-1,4'-bisphosphate precursor of lipid A.</text>
</comment>